<evidence type="ECO:0000313" key="2">
    <source>
        <dbReference type="EMBL" id="MEY8245534.1"/>
    </source>
</evidence>
<proteinExistence type="predicted"/>
<evidence type="ECO:0000256" key="1">
    <source>
        <dbReference type="SAM" id="SignalP"/>
    </source>
</evidence>
<reference evidence="2 3" key="1">
    <citation type="submission" date="2024-03" db="EMBL/GenBank/DDBJ databases">
        <title>Mouse gut bacterial collection (mGBC) of GemPharmatech.</title>
        <authorList>
            <person name="He Y."/>
            <person name="Dong L."/>
            <person name="Wu D."/>
            <person name="Gao X."/>
            <person name="Lin Z."/>
        </authorList>
    </citation>
    <scope>NUCLEOTIDE SEQUENCE [LARGE SCALE GENOMIC DNA]</scope>
    <source>
        <strain evidence="2 3">54-13</strain>
    </source>
</reference>
<keyword evidence="3" id="KW-1185">Reference proteome</keyword>
<protein>
    <recommendedName>
        <fullName evidence="4">TonB-dependent receptor</fullName>
    </recommendedName>
</protein>
<keyword evidence="1" id="KW-0732">Signal</keyword>
<accession>A0ABV4CVX4</accession>
<gene>
    <name evidence="2" type="ORF">AAK873_07880</name>
</gene>
<name>A0ABV4CVX4_9BACT</name>
<evidence type="ECO:0000313" key="3">
    <source>
        <dbReference type="Proteomes" id="UP001565200"/>
    </source>
</evidence>
<sequence>MNHPIFVKRIMVSVFVPMTIFLSSYAQEHADTLKTQELNEVVVQAQMQRTSSAKSTYTPTGKQKNAAQNAVDLLRQMAIPQIRINPIDETVTDNVGGNVAIYINFLEASKEEMEGLRTADVRRVEYLEFPTDPRFRGAERVINIIVQEYAYGGYTKITANENFLVGLSSRVNFFSKFTYKKMTYDLYAGANNWNNHHIGNTTEGIYRLTDNDGKEYSVTRKETLESSHYKQNQYPVTFRATYNSNKIQIRNLLAFTNLGVPTNEYSGKLEYSPNSAQGYSFGRKNPNRSNSVAYSGTYFFALPKEFSIDFSPSFNYTHGNDYTDYAASSQPTIYRHAKEDAYNYRLNLYIRKSFGQKHSVMLGGNGGDNINRLEYTDDNGYRDKFHNAFAAGMVGYNFQTQKISVNLDAGFAWENSDINGKTNSDTYPFTHINVRYVPNQRNSFSAYFQYATNSPGISEKSSDLLRENELMYITGNPLLDNCRHTTVNLAYTWMPSNAFGMSAYGRYFGMYDRQLLVYTPYQDGKALLRSYINDGDYLNGEIGLAANWKLLNGKLQLYVNPSQSFYKSTGIFDDNCNSFRVTAQASYYLDSFYFQAYYESPKKSMFTASPRINKDRNFHSVTFGWANANWNLRVMAANFFNKGWDGATNTTVSPYYNERQTIIGTSSHPRINFTATYTFGYGKKVQRGNEIGEQSGAASAILK</sequence>
<dbReference type="Proteomes" id="UP001565200">
    <property type="component" value="Unassembled WGS sequence"/>
</dbReference>
<organism evidence="2 3">
    <name type="scientific">Heminiphilus faecis</name>
    <dbReference type="NCBI Taxonomy" id="2601703"/>
    <lineage>
        <taxon>Bacteria</taxon>
        <taxon>Pseudomonadati</taxon>
        <taxon>Bacteroidota</taxon>
        <taxon>Bacteroidia</taxon>
        <taxon>Bacteroidales</taxon>
        <taxon>Muribaculaceae</taxon>
        <taxon>Heminiphilus</taxon>
    </lineage>
</organism>
<comment type="caution">
    <text evidence="2">The sequence shown here is derived from an EMBL/GenBank/DDBJ whole genome shotgun (WGS) entry which is preliminary data.</text>
</comment>
<dbReference type="SUPFAM" id="SSF56935">
    <property type="entry name" value="Porins"/>
    <property type="match status" value="1"/>
</dbReference>
<dbReference type="EMBL" id="JBCLPP010000018">
    <property type="protein sequence ID" value="MEY8245534.1"/>
    <property type="molecule type" value="Genomic_DNA"/>
</dbReference>
<feature type="signal peptide" evidence="1">
    <location>
        <begin position="1"/>
        <end position="26"/>
    </location>
</feature>
<evidence type="ECO:0008006" key="4">
    <source>
        <dbReference type="Google" id="ProtNLM"/>
    </source>
</evidence>
<feature type="chain" id="PRO_5047105092" description="TonB-dependent receptor" evidence="1">
    <location>
        <begin position="27"/>
        <end position="703"/>
    </location>
</feature>